<comment type="caution">
    <text evidence="8">The sequence shown here is derived from an EMBL/GenBank/DDBJ whole genome shotgun (WGS) entry which is preliminary data.</text>
</comment>
<keyword evidence="8" id="KW-0378">Hydrolase</keyword>
<dbReference type="PIRSF" id="PIRSF036289">
    <property type="entry name" value="Glycosyl_hydrolase_malt_phosph"/>
    <property type="match status" value="1"/>
</dbReference>
<feature type="active site" description="Proton donor" evidence="4">
    <location>
        <position position="500"/>
    </location>
</feature>
<dbReference type="Gene3D" id="1.50.10.10">
    <property type="match status" value="1"/>
</dbReference>
<dbReference type="InterPro" id="IPR012341">
    <property type="entry name" value="6hp_glycosidase-like_sf"/>
</dbReference>
<dbReference type="RefSeq" id="WP_132816626.1">
    <property type="nucleotide sequence ID" value="NZ_SMKI01000032.1"/>
</dbReference>
<dbReference type="PANTHER" id="PTHR11051">
    <property type="entry name" value="GLYCOSYL HYDROLASE-RELATED"/>
    <property type="match status" value="1"/>
</dbReference>
<dbReference type="Pfam" id="PF03632">
    <property type="entry name" value="Glyco_hydro_65m"/>
    <property type="match status" value="1"/>
</dbReference>
<dbReference type="GO" id="GO:0016757">
    <property type="term" value="F:glycosyltransferase activity"/>
    <property type="evidence" value="ECO:0007669"/>
    <property type="project" value="UniProtKB-KW"/>
</dbReference>
<dbReference type="EMBL" id="SMKI01000032">
    <property type="protein sequence ID" value="TDC78473.1"/>
    <property type="molecule type" value="Genomic_DNA"/>
</dbReference>
<dbReference type="InterPro" id="IPR005195">
    <property type="entry name" value="Glyco_hydro_65_M"/>
</dbReference>
<evidence type="ECO:0000256" key="4">
    <source>
        <dbReference type="PIRSR" id="PIRSR036289-50"/>
    </source>
</evidence>
<proteinExistence type="inferred from homology"/>
<dbReference type="OrthoDB" id="9816160at2"/>
<feature type="binding site" evidence="5">
    <location>
        <begin position="361"/>
        <end position="362"/>
    </location>
    <ligand>
        <name>substrate</name>
    </ligand>
</feature>
<dbReference type="Proteomes" id="UP000295345">
    <property type="component" value="Unassembled WGS sequence"/>
</dbReference>
<evidence type="ECO:0000313" key="9">
    <source>
        <dbReference type="Proteomes" id="UP000295345"/>
    </source>
</evidence>
<dbReference type="InterPro" id="IPR005196">
    <property type="entry name" value="Glyco_hydro_65_N"/>
</dbReference>
<keyword evidence="2" id="KW-0328">Glycosyltransferase</keyword>
<dbReference type="InterPro" id="IPR037018">
    <property type="entry name" value="GH65_N"/>
</dbReference>
<dbReference type="InterPro" id="IPR011013">
    <property type="entry name" value="Gal_mutarotase_sf_dom"/>
</dbReference>
<evidence type="ECO:0000256" key="1">
    <source>
        <dbReference type="ARBA" id="ARBA00006768"/>
    </source>
</evidence>
<evidence type="ECO:0000256" key="3">
    <source>
        <dbReference type="ARBA" id="ARBA00022679"/>
    </source>
</evidence>
<dbReference type="GO" id="GO:0004553">
    <property type="term" value="F:hydrolase activity, hydrolyzing O-glycosyl compounds"/>
    <property type="evidence" value="ECO:0007669"/>
    <property type="project" value="TreeGrafter"/>
</dbReference>
<dbReference type="InterPro" id="IPR017045">
    <property type="entry name" value="Malt_Pase/Glycosyl_Hdrlase"/>
</dbReference>
<feature type="binding site" evidence="5">
    <location>
        <begin position="620"/>
        <end position="621"/>
    </location>
    <ligand>
        <name>substrate</name>
    </ligand>
</feature>
<gene>
    <name evidence="8" type="ORF">E1283_04920</name>
</gene>
<organism evidence="8 9">
    <name type="scientific">Streptomyces hainanensis</name>
    <dbReference type="NCBI Taxonomy" id="402648"/>
    <lineage>
        <taxon>Bacteria</taxon>
        <taxon>Bacillati</taxon>
        <taxon>Actinomycetota</taxon>
        <taxon>Actinomycetes</taxon>
        <taxon>Kitasatosporales</taxon>
        <taxon>Streptomycetaceae</taxon>
        <taxon>Streptomyces</taxon>
    </lineage>
</organism>
<dbReference type="AlphaFoldDB" id="A0A4R4TTI8"/>
<reference evidence="8 9" key="1">
    <citation type="submission" date="2019-03" db="EMBL/GenBank/DDBJ databases">
        <title>Draft genome sequences of novel Actinobacteria.</title>
        <authorList>
            <person name="Sahin N."/>
            <person name="Ay H."/>
            <person name="Saygin H."/>
        </authorList>
    </citation>
    <scope>NUCLEOTIDE SEQUENCE [LARGE SCALE GENOMIC DNA]</scope>
    <source>
        <strain evidence="8 9">DSM 41900</strain>
    </source>
</reference>
<dbReference type="GO" id="GO:0030246">
    <property type="term" value="F:carbohydrate binding"/>
    <property type="evidence" value="ECO:0007669"/>
    <property type="project" value="InterPro"/>
</dbReference>
<keyword evidence="9" id="KW-1185">Reference proteome</keyword>
<evidence type="ECO:0000313" key="8">
    <source>
        <dbReference type="EMBL" id="TDC78473.1"/>
    </source>
</evidence>
<accession>A0A4R4TTI8</accession>
<keyword evidence="3" id="KW-0808">Transferase</keyword>
<sequence>MPDWTWEYEGYDPREERLREALCTLGNGYFATRGAAPETNAGAAHYPGTYAAGLYNRLPTVLAGRLLEHEDVVNLPNWLPLRFRMHPDEGPDGHWFHPDRDGEGLLLYRQALDLRRGILTRWIRFRDEHGRHLGVEQSRIVHMGDPHLAALRTTFTAEDWTGTVEVESAIDGMVGNTGVSRYRDLASHHLTRMGTGIAGPAEPGVVWLRCRTTASDVRVVVAARTRADPDGAPENVRNRQSDFRIAQRLTLPAEPGRAASVEKVVALYTSRDAAISGPMESALTAVRSAPDFATLLDSHLVAWERLWRQAELEVPGESGHILRLHAFHLLQTLSPPHTAELDVGVPARGLHGEAYRGHVFWDELFVLPYLNLHFPELSKALLTYRYRRLPAAVRAARESGREGACYPWQSGSDGREETPEVHLNPRSGRWLPDNSRLQHHAGSAVAYNVWRYAQATGDTEFAHTRGAEILLQVARFWSSMAEYDGTLGRYRIRRVLGPDEYHDGYPDASEPGLDDNAYTNVTAAWVLARALDLARMLPASRRLELFERIELRGGDLDRWDEVSRRLHVPFHEGVVSQFAGYGELAELDWDGYRERYGDIRRLDRILEAEDDTVNRYRASKQADVLMLGYLFAPHELRAIFDRLGYELTDEGWRRTVDHYLARTSHGSTLSGVVHAWVLARARHAEAWTHLREALASDVSDLQGGTTAEGIHLGAMAGTLDLVQRGLTGLETRADALLLDPAPLPELSEFGLRVRYRGVEVRIRMKPGQVWIGVPPWEENGVRVVLPPDVRVEIAPGEERLLPLAT</sequence>
<protein>
    <submittedName>
        <fullName evidence="8">Glycoside hydrolase family 65 protein</fullName>
    </submittedName>
</protein>
<dbReference type="GO" id="GO:0005975">
    <property type="term" value="P:carbohydrate metabolic process"/>
    <property type="evidence" value="ECO:0007669"/>
    <property type="project" value="InterPro"/>
</dbReference>
<dbReference type="SUPFAM" id="SSF74650">
    <property type="entry name" value="Galactose mutarotase-like"/>
    <property type="match status" value="1"/>
</dbReference>
<feature type="domain" description="Glycoside hydrolase family 65 N-terminal" evidence="7">
    <location>
        <begin position="8"/>
        <end position="271"/>
    </location>
</feature>
<dbReference type="Pfam" id="PF03636">
    <property type="entry name" value="Glyco_hydro_65N"/>
    <property type="match status" value="1"/>
</dbReference>
<feature type="domain" description="Glycoside hydrolase family 65 central catalytic" evidence="6">
    <location>
        <begin position="323"/>
        <end position="719"/>
    </location>
</feature>
<name>A0A4R4TTI8_9ACTN</name>
<dbReference type="FunFam" id="1.50.10.10:FF:000053">
    <property type="entry name" value="Putative glycosyl hydrolase"/>
    <property type="match status" value="1"/>
</dbReference>
<comment type="similarity">
    <text evidence="1">Belongs to the glycosyl hydrolase 65 family.</text>
</comment>
<dbReference type="InterPro" id="IPR008928">
    <property type="entry name" value="6-hairpin_glycosidase_sf"/>
</dbReference>
<dbReference type="Gene3D" id="2.70.98.40">
    <property type="entry name" value="Glycoside hydrolase, family 65, N-terminal domain"/>
    <property type="match status" value="1"/>
</dbReference>
<evidence type="ECO:0000259" key="7">
    <source>
        <dbReference type="Pfam" id="PF03636"/>
    </source>
</evidence>
<dbReference type="PANTHER" id="PTHR11051:SF8">
    <property type="entry name" value="PROTEIN-GLUCOSYLGALACTOSYLHYDROXYLYSINE GLUCOSIDASE"/>
    <property type="match status" value="1"/>
</dbReference>
<evidence type="ECO:0000256" key="2">
    <source>
        <dbReference type="ARBA" id="ARBA00022676"/>
    </source>
</evidence>
<evidence type="ECO:0000259" key="6">
    <source>
        <dbReference type="Pfam" id="PF03632"/>
    </source>
</evidence>
<dbReference type="SUPFAM" id="SSF48208">
    <property type="entry name" value="Six-hairpin glycosidases"/>
    <property type="match status" value="1"/>
</dbReference>
<evidence type="ECO:0000256" key="5">
    <source>
        <dbReference type="PIRSR" id="PIRSR036289-51"/>
    </source>
</evidence>